<evidence type="ECO:0000313" key="6">
    <source>
        <dbReference type="Proteomes" id="UP001141327"/>
    </source>
</evidence>
<dbReference type="Proteomes" id="UP001141327">
    <property type="component" value="Unassembled WGS sequence"/>
</dbReference>
<evidence type="ECO:0000256" key="2">
    <source>
        <dbReference type="SAM" id="Phobius"/>
    </source>
</evidence>
<dbReference type="InterPro" id="IPR012334">
    <property type="entry name" value="Pectin_lyas_fold"/>
</dbReference>
<keyword evidence="6" id="KW-1185">Reference proteome</keyword>
<protein>
    <recommendedName>
        <fullName evidence="4">Protein kinase domain-containing protein</fullName>
    </recommendedName>
</protein>
<dbReference type="PANTHER" id="PTHR11319:SF35">
    <property type="entry name" value="OUTER MEMBRANE PROTEIN PMPC-RELATED"/>
    <property type="match status" value="1"/>
</dbReference>
<dbReference type="PANTHER" id="PTHR11319">
    <property type="entry name" value="G PROTEIN-COUPLED RECEPTOR-RELATED"/>
    <property type="match status" value="1"/>
</dbReference>
<proteinExistence type="predicted"/>
<name>A0ABQ8UIZ3_9EUKA</name>
<organism evidence="5 6">
    <name type="scientific">Paratrimastix pyriformis</name>
    <dbReference type="NCBI Taxonomy" id="342808"/>
    <lineage>
        <taxon>Eukaryota</taxon>
        <taxon>Metamonada</taxon>
        <taxon>Preaxostyla</taxon>
        <taxon>Paratrimastigidae</taxon>
        <taxon>Paratrimastix</taxon>
    </lineage>
</organism>
<keyword evidence="2" id="KW-0812">Transmembrane</keyword>
<evidence type="ECO:0000256" key="1">
    <source>
        <dbReference type="SAM" id="MobiDB-lite"/>
    </source>
</evidence>
<reference evidence="5" key="1">
    <citation type="journal article" date="2022" name="bioRxiv">
        <title>Genomics of Preaxostyla Flagellates Illuminates Evolutionary Transitions and the Path Towards Mitochondrial Loss.</title>
        <authorList>
            <person name="Novak L.V.F."/>
            <person name="Treitli S.C."/>
            <person name="Pyrih J."/>
            <person name="Halakuc P."/>
            <person name="Pipaliya S.V."/>
            <person name="Vacek V."/>
            <person name="Brzon O."/>
            <person name="Soukal P."/>
            <person name="Eme L."/>
            <person name="Dacks J.B."/>
            <person name="Karnkowska A."/>
            <person name="Elias M."/>
            <person name="Hampl V."/>
        </authorList>
    </citation>
    <scope>NUCLEOTIDE SEQUENCE</scope>
    <source>
        <strain evidence="5">RCP-MX</strain>
    </source>
</reference>
<feature type="signal peptide" evidence="3">
    <location>
        <begin position="1"/>
        <end position="17"/>
    </location>
</feature>
<dbReference type="InterPro" id="IPR039448">
    <property type="entry name" value="Beta_helix"/>
</dbReference>
<dbReference type="Pfam" id="PF07714">
    <property type="entry name" value="PK_Tyr_Ser-Thr"/>
    <property type="match status" value="1"/>
</dbReference>
<sequence length="1380" mass="145841">MLCLLALFLVLLSPGDALYLGPSGTDTTDCGQSVDAPCKSLAYAITTFPNSSLVLLPGQYYGASVDAKNIKTLSLSSTDGASSTTIYCGNRARFLRVWAESVDVSGITFTGCTIAMTFENVPHVTVRDTQFVDNACQGVTFGVIVFGYDETVPLVADILLERVLFRNNVGMSGPFCVASLAPAMATPIHTITLRSCRFEGNTAWQGGAVMISDEAAQVVLEDCEFFNSFSVLSGSMDLDVREANITRCTFRNSTAKVEGGAVSFGTSVRRVTVRESVFESTTGLVGGAMHFAPGTTRVQVTDSRFLNNTAAVKGSVIRLQQCDEFLMENCTVVNAVADGTAGAILWTGDTLTVRNCTFAHTRAGTHGSAIVADASKLILIIDSDFTDTGATVEGGACRLQGGNVTLARIHFTDSFSLRGGALCINQTADTDKAGVEFRATITDCTFSHIRATEAGGAAFVYASSLDLLRSSFDDTSTSLYGGALCVSATRTHIENCSFANASSDLFGGAVLFSQAVGTVHGSQFRECRAKDGGSLWSNSELAVTGSTFTGGSAITGGGITVEGTGAAIRQCQFANTAEFGANLFVRSSAHIAVTVEDAVFDEAACTDCGSGIQCSDTPNLVLRLSNVALQGGPSLKTRGGALYILEGDFVELHNVTIAGFQASFDGGAAYVEVDRILMEGVTVTQSQSHYRSGGGLYLIPTQSAELRRVRIEGNTAAQGGAVFVGGAGTLQVSDSVFFNNTAKVKRRNVNWDNAGVLFFGTGRTLCLVIKERDFYDNFGAKTRPSSPHHSLTHTHTARSPQHGGAIAIQQAETDATFDGCSFVGNFAGGDGAGLYAKEFGSFTLTHSSCSANQCLSHGGCLSLSQGDQVDVHELEVQGDLTSVVEASVAGAIALSGIGQINMSNLVVTECEVFLEASAIRILSSKACHISNSTLARNLAPRDGALLLKGVEYISLEDLTIVDNTAGVVSALACGTDSNFTLVARRLHIEGNRVLGPVVGNGAVLVRGQSGRLSSMTLEEAEIVGNEGGGLAVSDIRLTLSNVRLGDNLTPDMPVLASNLYCASSVVNSERTTLEPLDGITWALCKDCISDLCLGGLPRPIIVEMLTSRVLYSWASDLTPVVQMRVANMTLFEPICLVADGSGVPKILNMSRFVAPDSMVCPMTIGGTTQIYVSPDVFNLGPPAQLTVISLWWVVIAPISGLVAALLLGSLIAGLVTYYRMRAWKARTARDVQALQEDLLSRQSVGLNLKGLQVMESLGAGSDGEVFRSSLHGTAVVLRRLYATTSAQGLPHFRKAVALMRKIRHPSLVLFLGSSEDPPPLLVFEYIDRGTLFALLHEATRRLDVGTRLDMALQIATGMAFLHSLRPPVVHARLTSRTVLV</sequence>
<dbReference type="PROSITE" id="PS50011">
    <property type="entry name" value="PROTEIN_KINASE_DOM"/>
    <property type="match status" value="1"/>
</dbReference>
<dbReference type="InterPro" id="IPR000719">
    <property type="entry name" value="Prot_kinase_dom"/>
</dbReference>
<feature type="domain" description="Protein kinase" evidence="4">
    <location>
        <begin position="1251"/>
        <end position="1380"/>
    </location>
</feature>
<evidence type="ECO:0000259" key="4">
    <source>
        <dbReference type="PROSITE" id="PS50011"/>
    </source>
</evidence>
<dbReference type="InterPro" id="IPR001245">
    <property type="entry name" value="Ser-Thr/Tyr_kinase_cat_dom"/>
</dbReference>
<dbReference type="InterPro" id="IPR011009">
    <property type="entry name" value="Kinase-like_dom_sf"/>
</dbReference>
<keyword evidence="3" id="KW-0732">Signal</keyword>
<dbReference type="SUPFAM" id="SSF51126">
    <property type="entry name" value="Pectin lyase-like"/>
    <property type="match status" value="4"/>
</dbReference>
<dbReference type="SUPFAM" id="SSF56112">
    <property type="entry name" value="Protein kinase-like (PK-like)"/>
    <property type="match status" value="1"/>
</dbReference>
<dbReference type="Gene3D" id="2.160.20.10">
    <property type="entry name" value="Single-stranded right-handed beta-helix, Pectin lyase-like"/>
    <property type="match status" value="2"/>
</dbReference>
<dbReference type="Gene3D" id="1.10.510.10">
    <property type="entry name" value="Transferase(Phosphotransferase) domain 1"/>
    <property type="match status" value="1"/>
</dbReference>
<dbReference type="SMART" id="SM00710">
    <property type="entry name" value="PbH1"/>
    <property type="match status" value="18"/>
</dbReference>
<keyword evidence="2" id="KW-1133">Transmembrane helix</keyword>
<feature type="region of interest" description="Disordered" evidence="1">
    <location>
        <begin position="783"/>
        <end position="804"/>
    </location>
</feature>
<dbReference type="Pfam" id="PF13229">
    <property type="entry name" value="Beta_helix"/>
    <property type="match status" value="2"/>
</dbReference>
<dbReference type="EMBL" id="JAPMOS010000022">
    <property type="protein sequence ID" value="KAJ4459194.1"/>
    <property type="molecule type" value="Genomic_DNA"/>
</dbReference>
<keyword evidence="2" id="KW-0472">Membrane</keyword>
<feature type="transmembrane region" description="Helical" evidence="2">
    <location>
        <begin position="1190"/>
        <end position="1218"/>
    </location>
</feature>
<gene>
    <name evidence="5" type="ORF">PAPYR_5000</name>
</gene>
<evidence type="ECO:0000256" key="3">
    <source>
        <dbReference type="SAM" id="SignalP"/>
    </source>
</evidence>
<accession>A0ABQ8UIZ3</accession>
<dbReference type="InterPro" id="IPR006626">
    <property type="entry name" value="PbH1"/>
</dbReference>
<dbReference type="InterPro" id="IPR011050">
    <property type="entry name" value="Pectin_lyase_fold/virulence"/>
</dbReference>
<evidence type="ECO:0000313" key="5">
    <source>
        <dbReference type="EMBL" id="KAJ4459194.1"/>
    </source>
</evidence>
<feature type="chain" id="PRO_5045711174" description="Protein kinase domain-containing protein" evidence="3">
    <location>
        <begin position="18"/>
        <end position="1380"/>
    </location>
</feature>
<comment type="caution">
    <text evidence="5">The sequence shown here is derived from an EMBL/GenBank/DDBJ whole genome shotgun (WGS) entry which is preliminary data.</text>
</comment>